<comment type="similarity">
    <text evidence="10">Belongs to the snail C2H2-type zinc-finger protein family.</text>
</comment>
<organism evidence="14 15">
    <name type="scientific">Amphibalanus amphitrite</name>
    <name type="common">Striped barnacle</name>
    <name type="synonym">Balanus amphitrite</name>
    <dbReference type="NCBI Taxonomy" id="1232801"/>
    <lineage>
        <taxon>Eukaryota</taxon>
        <taxon>Metazoa</taxon>
        <taxon>Ecdysozoa</taxon>
        <taxon>Arthropoda</taxon>
        <taxon>Crustacea</taxon>
        <taxon>Multicrustacea</taxon>
        <taxon>Cirripedia</taxon>
        <taxon>Thoracica</taxon>
        <taxon>Thoracicalcarea</taxon>
        <taxon>Balanomorpha</taxon>
        <taxon>Balanoidea</taxon>
        <taxon>Balanidae</taxon>
        <taxon>Amphibalaninae</taxon>
        <taxon>Amphibalanus</taxon>
    </lineage>
</organism>
<dbReference type="GO" id="GO:0000981">
    <property type="term" value="F:DNA-binding transcription factor activity, RNA polymerase II-specific"/>
    <property type="evidence" value="ECO:0007669"/>
    <property type="project" value="TreeGrafter"/>
</dbReference>
<reference evidence="14 15" key="1">
    <citation type="submission" date="2019-07" db="EMBL/GenBank/DDBJ databases">
        <title>Draft genome assembly of a fouling barnacle, Amphibalanus amphitrite (Darwin, 1854): The first reference genome for Thecostraca.</title>
        <authorList>
            <person name="Kim W."/>
        </authorList>
    </citation>
    <scope>NUCLEOTIDE SEQUENCE [LARGE SCALE GENOMIC DNA]</scope>
    <source>
        <strain evidence="14">SNU_AA5</strain>
        <tissue evidence="14">Soma without cirri and trophi</tissue>
    </source>
</reference>
<dbReference type="PANTHER" id="PTHR24388:SF54">
    <property type="entry name" value="PROTEIN ESCARGOT"/>
    <property type="match status" value="1"/>
</dbReference>
<dbReference type="InterPro" id="IPR013087">
    <property type="entry name" value="Znf_C2H2_type"/>
</dbReference>
<dbReference type="Proteomes" id="UP000440578">
    <property type="component" value="Unassembled WGS sequence"/>
</dbReference>
<protein>
    <submittedName>
        <fullName evidence="14">Protein suppressor of hairy wing</fullName>
    </submittedName>
</protein>
<evidence type="ECO:0000256" key="12">
    <source>
        <dbReference type="SAM" id="MobiDB-lite"/>
    </source>
</evidence>
<dbReference type="PROSITE" id="PS00028">
    <property type="entry name" value="ZINC_FINGER_C2H2_1"/>
    <property type="match status" value="3"/>
</dbReference>
<evidence type="ECO:0000313" key="14">
    <source>
        <dbReference type="EMBL" id="KAF0306942.1"/>
    </source>
</evidence>
<evidence type="ECO:0000256" key="2">
    <source>
        <dbReference type="ARBA" id="ARBA00022723"/>
    </source>
</evidence>
<dbReference type="EMBL" id="VIIS01000621">
    <property type="protein sequence ID" value="KAF0306942.1"/>
    <property type="molecule type" value="Genomic_DNA"/>
</dbReference>
<gene>
    <name evidence="14" type="primary">su(Hw)_1</name>
    <name evidence="14" type="ORF">FJT64_021635</name>
</gene>
<dbReference type="PANTHER" id="PTHR24388">
    <property type="entry name" value="ZINC FINGER PROTEIN"/>
    <property type="match status" value="1"/>
</dbReference>
<keyword evidence="5" id="KW-0862">Zinc</keyword>
<evidence type="ECO:0000313" key="15">
    <source>
        <dbReference type="Proteomes" id="UP000440578"/>
    </source>
</evidence>
<keyword evidence="9" id="KW-0539">Nucleus</keyword>
<keyword evidence="3" id="KW-0677">Repeat</keyword>
<dbReference type="InterPro" id="IPR036236">
    <property type="entry name" value="Znf_C2H2_sf"/>
</dbReference>
<dbReference type="Gene3D" id="3.30.160.60">
    <property type="entry name" value="Classic Zinc Finger"/>
    <property type="match status" value="3"/>
</dbReference>
<dbReference type="Pfam" id="PF00096">
    <property type="entry name" value="zf-C2H2"/>
    <property type="match status" value="2"/>
</dbReference>
<keyword evidence="2" id="KW-0479">Metal-binding</keyword>
<dbReference type="PROSITE" id="PS50157">
    <property type="entry name" value="ZINC_FINGER_C2H2_2"/>
    <property type="match status" value="3"/>
</dbReference>
<sequence length="289" mass="31718">MDVSNCDLCATNALASFHLKIKEAISLVRSMSTEDKLKAVQYWNVISENLQDVVNSSADDISALQSQLCERENRMLLQSSRGAAAASAGHQPPAPRGFIIQRTELDGAGLEVAHKQSRVAVLGAGPDIIDCYLGGQSSDCGEQLAVPVMDEYAGLGTCQVLDNSMAGLKDHKRRHEGKKRFPCEICFAAFDVLSDLRRHKRSHMKEKPHKCTECDKSFPRQQALTEHLNRHFGTRPYQCQSCSKNYADRSAFNKHMKTHARGAPKKAPRRAPAVAGTAAETEADVDDPA</sequence>
<evidence type="ECO:0000259" key="13">
    <source>
        <dbReference type="PROSITE" id="PS50157"/>
    </source>
</evidence>
<evidence type="ECO:0000256" key="10">
    <source>
        <dbReference type="ARBA" id="ARBA00037948"/>
    </source>
</evidence>
<keyword evidence="6" id="KW-0805">Transcription regulation</keyword>
<evidence type="ECO:0000256" key="6">
    <source>
        <dbReference type="ARBA" id="ARBA00023015"/>
    </source>
</evidence>
<keyword evidence="7" id="KW-0238">DNA-binding</keyword>
<comment type="caution">
    <text evidence="14">The sequence shown here is derived from an EMBL/GenBank/DDBJ whole genome shotgun (WGS) entry which is preliminary data.</text>
</comment>
<accession>A0A6A4WWZ3</accession>
<dbReference type="GO" id="GO:0008270">
    <property type="term" value="F:zinc ion binding"/>
    <property type="evidence" value="ECO:0007669"/>
    <property type="project" value="UniProtKB-KW"/>
</dbReference>
<evidence type="ECO:0000256" key="8">
    <source>
        <dbReference type="ARBA" id="ARBA00023163"/>
    </source>
</evidence>
<dbReference type="SMART" id="SM00355">
    <property type="entry name" value="ZnF_C2H2"/>
    <property type="match status" value="3"/>
</dbReference>
<dbReference type="FunFam" id="3.30.160.60:FF:000086">
    <property type="entry name" value="transcription factor E4F1 isoform X1"/>
    <property type="match status" value="1"/>
</dbReference>
<feature type="domain" description="C2H2-type" evidence="13">
    <location>
        <begin position="181"/>
        <end position="208"/>
    </location>
</feature>
<keyword evidence="4 11" id="KW-0863">Zinc-finger</keyword>
<dbReference type="GO" id="GO:0005634">
    <property type="term" value="C:nucleus"/>
    <property type="evidence" value="ECO:0007669"/>
    <property type="project" value="UniProtKB-SubCell"/>
</dbReference>
<evidence type="ECO:0000256" key="9">
    <source>
        <dbReference type="ARBA" id="ARBA00023242"/>
    </source>
</evidence>
<name>A0A6A4WWZ3_AMPAM</name>
<evidence type="ECO:0000256" key="3">
    <source>
        <dbReference type="ARBA" id="ARBA00022737"/>
    </source>
</evidence>
<keyword evidence="8" id="KW-0804">Transcription</keyword>
<comment type="subcellular location">
    <subcellularLocation>
        <location evidence="1">Nucleus</location>
    </subcellularLocation>
</comment>
<proteinExistence type="inferred from homology"/>
<dbReference type="Pfam" id="PF13912">
    <property type="entry name" value="zf-C2H2_6"/>
    <property type="match status" value="1"/>
</dbReference>
<dbReference type="FunFam" id="3.30.160.60:FF:000325">
    <property type="entry name" value="ZFP90 zinc finger protein"/>
    <property type="match status" value="1"/>
</dbReference>
<evidence type="ECO:0000256" key="11">
    <source>
        <dbReference type="PROSITE-ProRule" id="PRU00042"/>
    </source>
</evidence>
<feature type="compositionally biased region" description="Basic residues" evidence="12">
    <location>
        <begin position="257"/>
        <end position="269"/>
    </location>
</feature>
<dbReference type="InterPro" id="IPR050527">
    <property type="entry name" value="Snail/Krueppel_Znf"/>
</dbReference>
<feature type="domain" description="C2H2-type" evidence="13">
    <location>
        <begin position="209"/>
        <end position="236"/>
    </location>
</feature>
<dbReference type="GO" id="GO:0000978">
    <property type="term" value="F:RNA polymerase II cis-regulatory region sequence-specific DNA binding"/>
    <property type="evidence" value="ECO:0007669"/>
    <property type="project" value="TreeGrafter"/>
</dbReference>
<dbReference type="SUPFAM" id="SSF57667">
    <property type="entry name" value="beta-beta-alpha zinc fingers"/>
    <property type="match status" value="2"/>
</dbReference>
<dbReference type="AlphaFoldDB" id="A0A6A4WWZ3"/>
<dbReference type="OrthoDB" id="6334721at2759"/>
<evidence type="ECO:0000256" key="4">
    <source>
        <dbReference type="ARBA" id="ARBA00022771"/>
    </source>
</evidence>
<evidence type="ECO:0000256" key="7">
    <source>
        <dbReference type="ARBA" id="ARBA00023125"/>
    </source>
</evidence>
<evidence type="ECO:0000256" key="1">
    <source>
        <dbReference type="ARBA" id="ARBA00004123"/>
    </source>
</evidence>
<evidence type="ECO:0000256" key="5">
    <source>
        <dbReference type="ARBA" id="ARBA00022833"/>
    </source>
</evidence>
<feature type="domain" description="C2H2-type" evidence="13">
    <location>
        <begin position="237"/>
        <end position="264"/>
    </location>
</feature>
<feature type="region of interest" description="Disordered" evidence="12">
    <location>
        <begin position="257"/>
        <end position="289"/>
    </location>
</feature>
<keyword evidence="15" id="KW-1185">Reference proteome</keyword>